<dbReference type="SUPFAM" id="SSF102114">
    <property type="entry name" value="Radical SAM enzymes"/>
    <property type="match status" value="1"/>
</dbReference>
<reference evidence="1" key="1">
    <citation type="journal article" date="2014" name="Front. Microbiol.">
        <title>High frequency of phylogenetically diverse reductive dehalogenase-homologous genes in deep subseafloor sedimentary metagenomes.</title>
        <authorList>
            <person name="Kawai M."/>
            <person name="Futagami T."/>
            <person name="Toyoda A."/>
            <person name="Takaki Y."/>
            <person name="Nishi S."/>
            <person name="Hori S."/>
            <person name="Arai W."/>
            <person name="Tsubouchi T."/>
            <person name="Morono Y."/>
            <person name="Uchiyama I."/>
            <person name="Ito T."/>
            <person name="Fujiyama A."/>
            <person name="Inagaki F."/>
            <person name="Takami H."/>
        </authorList>
    </citation>
    <scope>NUCLEOTIDE SEQUENCE</scope>
    <source>
        <strain evidence="1">Expedition CK06-06</strain>
    </source>
</reference>
<comment type="caution">
    <text evidence="1">The sequence shown here is derived from an EMBL/GenBank/DDBJ whole genome shotgun (WGS) entry which is preliminary data.</text>
</comment>
<dbReference type="PANTHER" id="PTHR11228:SF7">
    <property type="entry name" value="PQQA PEPTIDE CYCLASE"/>
    <property type="match status" value="1"/>
</dbReference>
<accession>X0Y7K7</accession>
<dbReference type="Gene3D" id="3.20.20.70">
    <property type="entry name" value="Aldolase class I"/>
    <property type="match status" value="1"/>
</dbReference>
<dbReference type="AlphaFoldDB" id="X0Y7K7"/>
<evidence type="ECO:0008006" key="2">
    <source>
        <dbReference type="Google" id="ProtNLM"/>
    </source>
</evidence>
<dbReference type="PANTHER" id="PTHR11228">
    <property type="entry name" value="RADICAL SAM DOMAIN PROTEIN"/>
    <property type="match status" value="1"/>
</dbReference>
<sequence>MSDKEARRNELTYDEHCRILDEITAAGCLWLLYTGGEIFARKDFLDIYTYAKQKGLIISLFSNGTLITPEV</sequence>
<feature type="non-terminal residue" evidence="1">
    <location>
        <position position="71"/>
    </location>
</feature>
<protein>
    <recommendedName>
        <fullName evidence="2">Radical SAM core domain-containing protein</fullName>
    </recommendedName>
</protein>
<dbReference type="InterPro" id="IPR013785">
    <property type="entry name" value="Aldolase_TIM"/>
</dbReference>
<evidence type="ECO:0000313" key="1">
    <source>
        <dbReference type="EMBL" id="GAG51750.1"/>
    </source>
</evidence>
<dbReference type="InterPro" id="IPR058240">
    <property type="entry name" value="rSAM_sf"/>
</dbReference>
<proteinExistence type="predicted"/>
<dbReference type="GO" id="GO:0006783">
    <property type="term" value="P:heme biosynthetic process"/>
    <property type="evidence" value="ECO:0007669"/>
    <property type="project" value="TreeGrafter"/>
</dbReference>
<gene>
    <name evidence="1" type="ORF">S01H1_77569</name>
</gene>
<dbReference type="EMBL" id="BARS01052144">
    <property type="protein sequence ID" value="GAG51750.1"/>
    <property type="molecule type" value="Genomic_DNA"/>
</dbReference>
<organism evidence="1">
    <name type="scientific">marine sediment metagenome</name>
    <dbReference type="NCBI Taxonomy" id="412755"/>
    <lineage>
        <taxon>unclassified sequences</taxon>
        <taxon>metagenomes</taxon>
        <taxon>ecological metagenomes</taxon>
    </lineage>
</organism>
<dbReference type="InterPro" id="IPR050377">
    <property type="entry name" value="Radical_SAM_PqqE_MftC-like"/>
</dbReference>
<name>X0Y7K7_9ZZZZ</name>